<dbReference type="PANTHER" id="PTHR12385">
    <property type="entry name" value="CHOLINE TRANSPORTER-LIKE (SLC FAMILY 44)"/>
    <property type="match status" value="1"/>
</dbReference>
<evidence type="ECO:0000256" key="6">
    <source>
        <dbReference type="ARBA" id="ARBA00023180"/>
    </source>
</evidence>
<dbReference type="PANTHER" id="PTHR12385:SF14">
    <property type="entry name" value="CHOLINE TRANSPORTER-LIKE 2"/>
    <property type="match status" value="1"/>
</dbReference>
<dbReference type="OrthoDB" id="420519at2759"/>
<comment type="caution">
    <text evidence="8">The sequence shown here is derived from an EMBL/GenBank/DDBJ whole genome shotgun (WGS) entry which is preliminary data.</text>
</comment>
<evidence type="ECO:0000313" key="8">
    <source>
        <dbReference type="EMBL" id="KAG5459490.1"/>
    </source>
</evidence>
<accession>A0A8H7ZUC6</accession>
<keyword evidence="5 7" id="KW-0472">Membrane</keyword>
<evidence type="ECO:0000313" key="9">
    <source>
        <dbReference type="Proteomes" id="UP000673691"/>
    </source>
</evidence>
<evidence type="ECO:0000256" key="5">
    <source>
        <dbReference type="ARBA" id="ARBA00023136"/>
    </source>
</evidence>
<keyword evidence="3 7" id="KW-0812">Transmembrane</keyword>
<evidence type="ECO:0000256" key="3">
    <source>
        <dbReference type="ARBA" id="ARBA00022692"/>
    </source>
</evidence>
<comment type="caution">
    <text evidence="7">Lacks conserved residue(s) required for the propagation of feature annotation.</text>
</comment>
<evidence type="ECO:0000256" key="4">
    <source>
        <dbReference type="ARBA" id="ARBA00022989"/>
    </source>
</evidence>
<reference evidence="8 9" key="1">
    <citation type="journal article" name="Sci. Rep.">
        <title>Genome-scale phylogenetic analyses confirm Olpidium as the closest living zoosporic fungus to the non-flagellated, terrestrial fungi.</title>
        <authorList>
            <person name="Chang Y."/>
            <person name="Rochon D."/>
            <person name="Sekimoto S."/>
            <person name="Wang Y."/>
            <person name="Chovatia M."/>
            <person name="Sandor L."/>
            <person name="Salamov A."/>
            <person name="Grigoriev I.V."/>
            <person name="Stajich J.E."/>
            <person name="Spatafora J.W."/>
        </authorList>
    </citation>
    <scope>NUCLEOTIDE SEQUENCE [LARGE SCALE GENOMIC DNA]</scope>
    <source>
        <strain evidence="8">S191</strain>
    </source>
</reference>
<comment type="similarity">
    <text evidence="2 7">Belongs to the CTL (choline transporter-like) family.</text>
</comment>
<evidence type="ECO:0000256" key="2">
    <source>
        <dbReference type="ARBA" id="ARBA00007168"/>
    </source>
</evidence>
<sequence>MNWINAIGQCTIAGAIATWYWTRDKKALPRSPIWRSFCRTTRYHLGSLALGALIIAIVQFVRFILSQIQARLRGSENRAAQYIMSCLQCCFMCLEKFLKFLNKNAYIMLLITSVVCLIGLAILQSRTSVGDMYGLPLLVIAVLSWSISTAFVSVVQMAVNVSASFVSRGIDGGELGVGWRGGGEVTASCSPVRSSFLCTLAQTIFLCFCEDCERNDGTAARPYFMSDTLKAFTDKHQAPKV</sequence>
<feature type="transmembrane region" description="Helical" evidence="7">
    <location>
        <begin position="6"/>
        <end position="22"/>
    </location>
</feature>
<dbReference type="Proteomes" id="UP000673691">
    <property type="component" value="Unassembled WGS sequence"/>
</dbReference>
<proteinExistence type="inferred from homology"/>
<comment type="subcellular location">
    <subcellularLocation>
        <location evidence="7">Cell membrane</location>
        <topology evidence="7">Multi-pass membrane protein</topology>
    </subcellularLocation>
    <subcellularLocation>
        <location evidence="1">Membrane</location>
        <topology evidence="1">Multi-pass membrane protein</topology>
    </subcellularLocation>
</comment>
<dbReference type="InterPro" id="IPR007603">
    <property type="entry name" value="Choline_transptr-like"/>
</dbReference>
<dbReference type="Pfam" id="PF04515">
    <property type="entry name" value="Choline_transpo"/>
    <property type="match status" value="1"/>
</dbReference>
<dbReference type="EMBL" id="JAEFCI010006759">
    <property type="protein sequence ID" value="KAG5459490.1"/>
    <property type="molecule type" value="Genomic_DNA"/>
</dbReference>
<keyword evidence="6" id="KW-0325">Glycoprotein</keyword>
<organism evidence="8 9">
    <name type="scientific">Olpidium bornovanus</name>
    <dbReference type="NCBI Taxonomy" id="278681"/>
    <lineage>
        <taxon>Eukaryota</taxon>
        <taxon>Fungi</taxon>
        <taxon>Fungi incertae sedis</taxon>
        <taxon>Olpidiomycota</taxon>
        <taxon>Olpidiomycotina</taxon>
        <taxon>Olpidiomycetes</taxon>
        <taxon>Olpidiales</taxon>
        <taxon>Olpidiaceae</taxon>
        <taxon>Olpidium</taxon>
    </lineage>
</organism>
<feature type="transmembrane region" description="Helical" evidence="7">
    <location>
        <begin position="135"/>
        <end position="159"/>
    </location>
</feature>
<comment type="function">
    <text evidence="7">Probably involved in transport through the plasma membrane.</text>
</comment>
<keyword evidence="9" id="KW-1185">Reference proteome</keyword>
<evidence type="ECO:0000256" key="7">
    <source>
        <dbReference type="RuleBase" id="RU368066"/>
    </source>
</evidence>
<name>A0A8H7ZUC6_9FUNG</name>
<feature type="transmembrane region" description="Helical" evidence="7">
    <location>
        <begin position="105"/>
        <end position="123"/>
    </location>
</feature>
<keyword evidence="4 7" id="KW-1133">Transmembrane helix</keyword>
<gene>
    <name evidence="8" type="ORF">BJ554DRAFT_102</name>
</gene>
<dbReference type="GO" id="GO:0022857">
    <property type="term" value="F:transmembrane transporter activity"/>
    <property type="evidence" value="ECO:0007669"/>
    <property type="project" value="UniProtKB-UniRule"/>
</dbReference>
<feature type="transmembrane region" description="Helical" evidence="7">
    <location>
        <begin position="43"/>
        <end position="64"/>
    </location>
</feature>
<dbReference type="AlphaFoldDB" id="A0A8H7ZUC6"/>
<evidence type="ECO:0000256" key="1">
    <source>
        <dbReference type="ARBA" id="ARBA00004141"/>
    </source>
</evidence>
<dbReference type="GO" id="GO:0005886">
    <property type="term" value="C:plasma membrane"/>
    <property type="evidence" value="ECO:0007669"/>
    <property type="project" value="UniProtKB-SubCell"/>
</dbReference>
<protein>
    <recommendedName>
        <fullName evidence="7">Protein PNS1</fullName>
    </recommendedName>
</protein>